<dbReference type="AlphaFoldDB" id="A0A5C6BY38"/>
<dbReference type="PANTHER" id="PTHR33973">
    <property type="entry name" value="OS07G0153300 PROTEIN"/>
    <property type="match status" value="1"/>
</dbReference>
<organism evidence="1 2">
    <name type="scientific">Allorhodopirellula heiligendammensis</name>
    <dbReference type="NCBI Taxonomy" id="2714739"/>
    <lineage>
        <taxon>Bacteria</taxon>
        <taxon>Pseudomonadati</taxon>
        <taxon>Planctomycetota</taxon>
        <taxon>Planctomycetia</taxon>
        <taxon>Pirellulales</taxon>
        <taxon>Pirellulaceae</taxon>
        <taxon>Allorhodopirellula</taxon>
    </lineage>
</organism>
<sequence length="258" mass="30148">MSIQHSCLYEGSIRHRRFRTTSHEFCYPLFFFYLDLDELDEVFRAAPLVSTRRFSLVRYNRADYVGEADQPLADSIRKIVQTDAGIEFDGPIRMLAHVRYASFVFNPISLYYCFHADGQSPAAVIAEVTNTPWRERHCYVIPWESNHRVQRHRCEKAFHVSPFLPMDLEYQWRLSNPGRSLSIHLEDHDQDGCLFDSTLLMKRKPLTPTQLAKTLLRFPLMTGQVVGGIYWQAFRLWLKKTPSFPHPRPSEVPLKSTP</sequence>
<dbReference type="PANTHER" id="PTHR33973:SF4">
    <property type="entry name" value="OS07G0153300 PROTEIN"/>
    <property type="match status" value="1"/>
</dbReference>
<dbReference type="InterPro" id="IPR010775">
    <property type="entry name" value="DUF1365"/>
</dbReference>
<name>A0A5C6BY38_9BACT</name>
<protein>
    <recommendedName>
        <fullName evidence="3">DUF1365 domain-containing protein</fullName>
    </recommendedName>
</protein>
<evidence type="ECO:0008006" key="3">
    <source>
        <dbReference type="Google" id="ProtNLM"/>
    </source>
</evidence>
<evidence type="ECO:0000313" key="2">
    <source>
        <dbReference type="Proteomes" id="UP000319908"/>
    </source>
</evidence>
<accession>A0A5C6BY38</accession>
<dbReference type="EMBL" id="SJPU01000002">
    <property type="protein sequence ID" value="TWU15744.1"/>
    <property type="molecule type" value="Genomic_DNA"/>
</dbReference>
<comment type="caution">
    <text evidence="1">The sequence shown here is derived from an EMBL/GenBank/DDBJ whole genome shotgun (WGS) entry which is preliminary data.</text>
</comment>
<dbReference type="RefSeq" id="WP_146407545.1">
    <property type="nucleotide sequence ID" value="NZ_SJPU01000002.1"/>
</dbReference>
<dbReference type="Pfam" id="PF07103">
    <property type="entry name" value="DUF1365"/>
    <property type="match status" value="1"/>
</dbReference>
<dbReference type="Proteomes" id="UP000319908">
    <property type="component" value="Unassembled WGS sequence"/>
</dbReference>
<proteinExistence type="predicted"/>
<reference evidence="1 2" key="1">
    <citation type="journal article" date="2020" name="Antonie Van Leeuwenhoek">
        <title>Rhodopirellula heiligendammensis sp. nov., Rhodopirellula pilleata sp. nov., and Rhodopirellula solitaria sp. nov. isolated from natural or artificial marine surfaces in Northern Germany and California, USA, and emended description of the genus Rhodopirellula.</title>
        <authorList>
            <person name="Kallscheuer N."/>
            <person name="Wiegand S."/>
            <person name="Jogler M."/>
            <person name="Boedeker C."/>
            <person name="Peeters S.H."/>
            <person name="Rast P."/>
            <person name="Heuer A."/>
            <person name="Jetten M.S.M."/>
            <person name="Rohde M."/>
            <person name="Jogler C."/>
        </authorList>
    </citation>
    <scope>NUCLEOTIDE SEQUENCE [LARGE SCALE GENOMIC DNA]</scope>
    <source>
        <strain evidence="1 2">Poly21</strain>
    </source>
</reference>
<dbReference type="OrthoDB" id="9778801at2"/>
<keyword evidence="2" id="KW-1185">Reference proteome</keyword>
<evidence type="ECO:0000313" key="1">
    <source>
        <dbReference type="EMBL" id="TWU15744.1"/>
    </source>
</evidence>
<gene>
    <name evidence="1" type="ORF">Poly21_29460</name>
</gene>